<reference evidence="1 2" key="1">
    <citation type="submission" date="2017-09" db="EMBL/GenBank/DDBJ databases">
        <title>Depth-based differentiation of microbial function through sediment-hosted aquifers and enrichment of novel symbionts in the deep terrestrial subsurface.</title>
        <authorList>
            <person name="Probst A.J."/>
            <person name="Ladd B."/>
            <person name="Jarett J.K."/>
            <person name="Geller-Mcgrath D.E."/>
            <person name="Sieber C.M."/>
            <person name="Emerson J.B."/>
            <person name="Anantharaman K."/>
            <person name="Thomas B.C."/>
            <person name="Malmstrom R."/>
            <person name="Stieglmeier M."/>
            <person name="Klingl A."/>
            <person name="Woyke T."/>
            <person name="Ryan C.M."/>
            <person name="Banfield J.F."/>
        </authorList>
    </citation>
    <scope>NUCLEOTIDE SEQUENCE [LARGE SCALE GENOMIC DNA]</scope>
    <source>
        <strain evidence="1">CG23_combo_of_CG06-09_8_20_14_all_40_14</strain>
    </source>
</reference>
<gene>
    <name evidence="1" type="ORF">COX53_01005</name>
</gene>
<organism evidence="1 2">
    <name type="scientific">candidate division WWE3 bacterium CG23_combo_of_CG06-09_8_20_14_all_40_14</name>
    <dbReference type="NCBI Taxonomy" id="1975095"/>
    <lineage>
        <taxon>Bacteria</taxon>
        <taxon>Katanobacteria</taxon>
    </lineage>
</organism>
<evidence type="ECO:0000313" key="1">
    <source>
        <dbReference type="EMBL" id="PIP04716.1"/>
    </source>
</evidence>
<protein>
    <submittedName>
        <fullName evidence="1">Uncharacterized protein</fullName>
    </submittedName>
</protein>
<proteinExistence type="predicted"/>
<dbReference type="EMBL" id="PCQY01000013">
    <property type="protein sequence ID" value="PIP04716.1"/>
    <property type="molecule type" value="Genomic_DNA"/>
</dbReference>
<dbReference type="AlphaFoldDB" id="A0A2G9XCN1"/>
<evidence type="ECO:0000313" key="2">
    <source>
        <dbReference type="Proteomes" id="UP000231388"/>
    </source>
</evidence>
<accession>A0A2G9XCN1</accession>
<dbReference type="Proteomes" id="UP000231388">
    <property type="component" value="Unassembled WGS sequence"/>
</dbReference>
<comment type="caution">
    <text evidence="1">The sequence shown here is derived from an EMBL/GenBank/DDBJ whole genome shotgun (WGS) entry which is preliminary data.</text>
</comment>
<sequence>MSKKLLKNILGSMLVAVVVFISNPKALFAATCGINYYPRDKSITPPRCDGILLLNLFNDLLK</sequence>
<name>A0A2G9XCN1_UNCKA</name>